<dbReference type="EMBL" id="JARKNE010000002">
    <property type="protein sequence ID" value="KAK5842432.1"/>
    <property type="molecule type" value="Genomic_DNA"/>
</dbReference>
<keyword evidence="3" id="KW-1185">Reference proteome</keyword>
<dbReference type="InterPro" id="IPR054722">
    <property type="entry name" value="PolX-like_BBD"/>
</dbReference>
<feature type="domain" description="Retrovirus-related Pol polyprotein from transposon TNT 1-94-like beta-barrel" evidence="1">
    <location>
        <begin position="124"/>
        <end position="168"/>
    </location>
</feature>
<dbReference type="Pfam" id="PF22936">
    <property type="entry name" value="Pol_BBD"/>
    <property type="match status" value="1"/>
</dbReference>
<evidence type="ECO:0000259" key="1">
    <source>
        <dbReference type="Pfam" id="PF22936"/>
    </source>
</evidence>
<accession>A0ABR0QU63</accession>
<protein>
    <recommendedName>
        <fullName evidence="1">Retrovirus-related Pol polyprotein from transposon TNT 1-94-like beta-barrel domain-containing protein</fullName>
    </recommendedName>
</protein>
<dbReference type="PANTHER" id="PTHR47592">
    <property type="entry name" value="PBF68 PROTEIN"/>
    <property type="match status" value="1"/>
</dbReference>
<dbReference type="Gene3D" id="4.10.60.10">
    <property type="entry name" value="Zinc finger, CCHC-type"/>
    <property type="match status" value="1"/>
</dbReference>
<gene>
    <name evidence="2" type="ORF">PVK06_004786</name>
</gene>
<dbReference type="Proteomes" id="UP001358586">
    <property type="component" value="Chromosome 2"/>
</dbReference>
<dbReference type="SUPFAM" id="SSF57756">
    <property type="entry name" value="Retrovirus zinc finger-like domains"/>
    <property type="match status" value="1"/>
</dbReference>
<comment type="caution">
    <text evidence="2">The sequence shown here is derived from an EMBL/GenBank/DDBJ whole genome shotgun (WGS) entry which is preliminary data.</text>
</comment>
<evidence type="ECO:0000313" key="2">
    <source>
        <dbReference type="EMBL" id="KAK5842432.1"/>
    </source>
</evidence>
<dbReference type="InterPro" id="IPR036875">
    <property type="entry name" value="Znf_CCHC_sf"/>
</dbReference>
<proteinExistence type="predicted"/>
<evidence type="ECO:0000313" key="3">
    <source>
        <dbReference type="Proteomes" id="UP001358586"/>
    </source>
</evidence>
<dbReference type="PANTHER" id="PTHR47592:SF27">
    <property type="entry name" value="OS08G0421700 PROTEIN"/>
    <property type="match status" value="1"/>
</dbReference>
<name>A0ABR0QU63_GOSAR</name>
<reference evidence="2 3" key="1">
    <citation type="submission" date="2023-03" db="EMBL/GenBank/DDBJ databases">
        <title>WGS of Gossypium arboreum.</title>
        <authorList>
            <person name="Yu D."/>
        </authorList>
    </citation>
    <scope>NUCLEOTIDE SEQUENCE [LARGE SCALE GENOMIC DNA]</scope>
    <source>
        <tissue evidence="2">Leaf</tissue>
    </source>
</reference>
<organism evidence="2 3">
    <name type="scientific">Gossypium arboreum</name>
    <name type="common">Tree cotton</name>
    <name type="synonym">Gossypium nanking</name>
    <dbReference type="NCBI Taxonomy" id="29729"/>
    <lineage>
        <taxon>Eukaryota</taxon>
        <taxon>Viridiplantae</taxon>
        <taxon>Streptophyta</taxon>
        <taxon>Embryophyta</taxon>
        <taxon>Tracheophyta</taxon>
        <taxon>Spermatophyta</taxon>
        <taxon>Magnoliopsida</taxon>
        <taxon>eudicotyledons</taxon>
        <taxon>Gunneridae</taxon>
        <taxon>Pentapetalae</taxon>
        <taxon>rosids</taxon>
        <taxon>malvids</taxon>
        <taxon>Malvales</taxon>
        <taxon>Malvaceae</taxon>
        <taxon>Malvoideae</taxon>
        <taxon>Gossypium</taxon>
    </lineage>
</organism>
<sequence>MLLLCFLPSSYNSFKDTLIYGRDNLSFEDVEGHLLSKDKLDNEFGSDSKSDRQASILVASRKRDKRCRYCKKLGHIKVDCYKLGNKRAAKSNEEDLVGANLANDKGDDFLLVSTNESSKLTLEWIMDSGYSFHMCPNSDWFSTYNLVEGGVVRMGNGSYSKVTDVGTV</sequence>